<dbReference type="InterPro" id="IPR050147">
    <property type="entry name" value="Ser/Thr_Dehydratase"/>
</dbReference>
<dbReference type="InterPro" id="IPR036052">
    <property type="entry name" value="TrpB-like_PALP_sf"/>
</dbReference>
<comment type="cofactor">
    <cofactor evidence="1 6">
        <name>pyridoxal 5'-phosphate</name>
        <dbReference type="ChEBI" id="CHEBI:597326"/>
    </cofactor>
</comment>
<evidence type="ECO:0000259" key="7">
    <source>
        <dbReference type="Pfam" id="PF00291"/>
    </source>
</evidence>
<evidence type="ECO:0000313" key="9">
    <source>
        <dbReference type="Proteomes" id="UP000011519"/>
    </source>
</evidence>
<dbReference type="GO" id="GO:0009097">
    <property type="term" value="P:isoleucine biosynthetic process"/>
    <property type="evidence" value="ECO:0007669"/>
    <property type="project" value="TreeGrafter"/>
</dbReference>
<evidence type="ECO:0000256" key="4">
    <source>
        <dbReference type="ARBA" id="ARBA00023239"/>
    </source>
</evidence>
<dbReference type="GO" id="GO:0004794">
    <property type="term" value="F:threonine deaminase activity"/>
    <property type="evidence" value="ECO:0007669"/>
    <property type="project" value="TreeGrafter"/>
</dbReference>
<organism evidence="8 9">
    <name type="scientific">Natrialba hulunbeirensis JCM 10989</name>
    <dbReference type="NCBI Taxonomy" id="1227493"/>
    <lineage>
        <taxon>Archaea</taxon>
        <taxon>Methanobacteriati</taxon>
        <taxon>Methanobacteriota</taxon>
        <taxon>Stenosarchaea group</taxon>
        <taxon>Halobacteria</taxon>
        <taxon>Halobacteriales</taxon>
        <taxon>Natrialbaceae</taxon>
        <taxon>Natrialba</taxon>
    </lineage>
</organism>
<dbReference type="GO" id="GO:0006567">
    <property type="term" value="P:L-threonine catabolic process"/>
    <property type="evidence" value="ECO:0007669"/>
    <property type="project" value="TreeGrafter"/>
</dbReference>
<dbReference type="GO" id="GO:0009088">
    <property type="term" value="P:threonine biosynthetic process"/>
    <property type="evidence" value="ECO:0007669"/>
    <property type="project" value="UniProtKB-UniRule"/>
</dbReference>
<dbReference type="GO" id="GO:0006565">
    <property type="term" value="P:L-serine catabolic process"/>
    <property type="evidence" value="ECO:0007669"/>
    <property type="project" value="TreeGrafter"/>
</dbReference>
<comment type="similarity">
    <text evidence="2">Belongs to the threonine synthase family.</text>
</comment>
<dbReference type="Gene3D" id="3.40.50.1100">
    <property type="match status" value="2"/>
</dbReference>
<evidence type="ECO:0000313" key="8">
    <source>
        <dbReference type="EMBL" id="ELY93430.1"/>
    </source>
</evidence>
<keyword evidence="3 6" id="KW-0663">Pyridoxal phosphate</keyword>
<accession>M0A3U2</accession>
<comment type="caution">
    <text evidence="8">The sequence shown here is derived from an EMBL/GenBank/DDBJ whole genome shotgun (WGS) entry which is preliminary data.</text>
</comment>
<feature type="domain" description="Tryptophan synthase beta chain-like PALP" evidence="7">
    <location>
        <begin position="77"/>
        <end position="396"/>
    </location>
</feature>
<sequence>MTTSSQALLRCYDCGCTYDHGDRTRCSCGEPLWFDLDVSGFEWPAETNQETGRDPATAGSWRYDAVLPVSAPDTTTLPPGSTPLVRAGALDSFADCGLYLKPEGQNPTGSFKDRGTAVGVAHALDTGADWIGTVSHGNMALSTSAYAAAAGLECAVFVPADIPSERLDLLARHDPHVFRVEGDYGRLYEETLALNTDGDAGVTFVNSDTPLRVAGQKTIAYELLEQFRLGSSNVPSSPNMPSSSAVPDAIVLPVSSGGQASGVWKALRELTRSGALADDDIPRLYFVQAAPCDPIATAFREGREEVTPIDADETIAVSIANSDPPSGTRALTAARDTDGAVVSVSDEATREAMDRLATDAGLAVEPSSAVALAGVRKLSDRGEIAADESVVTILTGSGYKESVETEPRCRDIDLADLEHELASVVES</sequence>
<dbReference type="InterPro" id="IPR001926">
    <property type="entry name" value="TrpB-like_PALP"/>
</dbReference>
<evidence type="ECO:0000256" key="2">
    <source>
        <dbReference type="ARBA" id="ARBA00005517"/>
    </source>
</evidence>
<reference evidence="8 9" key="1">
    <citation type="journal article" date="2014" name="PLoS Genet.">
        <title>Phylogenetically driven sequencing of extremely halophilic archaea reveals strategies for static and dynamic osmo-response.</title>
        <authorList>
            <person name="Becker E.A."/>
            <person name="Seitzer P.M."/>
            <person name="Tritt A."/>
            <person name="Larsen D."/>
            <person name="Krusor M."/>
            <person name="Yao A.I."/>
            <person name="Wu D."/>
            <person name="Madern D."/>
            <person name="Eisen J.A."/>
            <person name="Darling A.E."/>
            <person name="Facciotti M.T."/>
        </authorList>
    </citation>
    <scope>NUCLEOTIDE SEQUENCE [LARGE SCALE GENOMIC DNA]</scope>
    <source>
        <strain evidence="8 9">JCM 10989</strain>
    </source>
</reference>
<dbReference type="GO" id="GO:0003941">
    <property type="term" value="F:L-serine ammonia-lyase activity"/>
    <property type="evidence" value="ECO:0007669"/>
    <property type="project" value="TreeGrafter"/>
</dbReference>
<dbReference type="OrthoDB" id="6371at2157"/>
<gene>
    <name evidence="8" type="ORF">C483_05683</name>
</gene>
<dbReference type="NCBIfam" id="TIGR00260">
    <property type="entry name" value="thrC"/>
    <property type="match status" value="1"/>
</dbReference>
<dbReference type="CDD" id="cd01563">
    <property type="entry name" value="Thr-synth_1"/>
    <property type="match status" value="1"/>
</dbReference>
<dbReference type="PANTHER" id="PTHR48078">
    <property type="entry name" value="THREONINE DEHYDRATASE, MITOCHONDRIAL-RELATED"/>
    <property type="match status" value="1"/>
</dbReference>
<dbReference type="EMBL" id="AOIM01000014">
    <property type="protein sequence ID" value="ELY93430.1"/>
    <property type="molecule type" value="Genomic_DNA"/>
</dbReference>
<dbReference type="Proteomes" id="UP000011519">
    <property type="component" value="Unassembled WGS sequence"/>
</dbReference>
<feature type="modified residue" description="N6-(pyridoxal phosphate)lysine" evidence="6">
    <location>
        <position position="112"/>
    </location>
</feature>
<protein>
    <recommendedName>
        <fullName evidence="5">Threonine synthase</fullName>
        <ecNumber evidence="5">4.2.3.1</ecNumber>
    </recommendedName>
</protein>
<dbReference type="Pfam" id="PF00291">
    <property type="entry name" value="PALP"/>
    <property type="match status" value="1"/>
</dbReference>
<dbReference type="GO" id="GO:0004795">
    <property type="term" value="F:threonine synthase activity"/>
    <property type="evidence" value="ECO:0007669"/>
    <property type="project" value="UniProtKB-UniRule"/>
</dbReference>
<evidence type="ECO:0000256" key="1">
    <source>
        <dbReference type="ARBA" id="ARBA00001933"/>
    </source>
</evidence>
<evidence type="ECO:0000256" key="3">
    <source>
        <dbReference type="ARBA" id="ARBA00022898"/>
    </source>
</evidence>
<evidence type="ECO:0000256" key="6">
    <source>
        <dbReference type="PIRSR" id="PIRSR604450-51"/>
    </source>
</evidence>
<keyword evidence="9" id="KW-1185">Reference proteome</keyword>
<dbReference type="PANTHER" id="PTHR48078:SF6">
    <property type="entry name" value="L-THREONINE DEHYDRATASE CATABOLIC TDCB"/>
    <property type="match status" value="1"/>
</dbReference>
<evidence type="ECO:0000256" key="5">
    <source>
        <dbReference type="NCBIfam" id="TIGR00260"/>
    </source>
</evidence>
<dbReference type="STRING" id="1227493.C483_05683"/>
<dbReference type="InterPro" id="IPR004450">
    <property type="entry name" value="Thr_synthase-like"/>
</dbReference>
<dbReference type="AlphaFoldDB" id="M0A3U2"/>
<name>M0A3U2_9EURY</name>
<proteinExistence type="inferred from homology"/>
<dbReference type="SUPFAM" id="SSF53686">
    <property type="entry name" value="Tryptophan synthase beta subunit-like PLP-dependent enzymes"/>
    <property type="match status" value="1"/>
</dbReference>
<keyword evidence="4" id="KW-0456">Lyase</keyword>
<dbReference type="PATRIC" id="fig|1227493.4.peg.1108"/>
<dbReference type="EC" id="4.2.3.1" evidence="5"/>
<dbReference type="RefSeq" id="WP_006652377.1">
    <property type="nucleotide sequence ID" value="NZ_AOIM01000014.1"/>
</dbReference>